<dbReference type="InterPro" id="IPR003848">
    <property type="entry name" value="DUF218"/>
</dbReference>
<dbReference type="PANTHER" id="PTHR30336:SF20">
    <property type="entry name" value="DUF218 DOMAIN-CONTAINING PROTEIN"/>
    <property type="match status" value="1"/>
</dbReference>
<feature type="signal peptide" evidence="1">
    <location>
        <begin position="1"/>
        <end position="19"/>
    </location>
</feature>
<dbReference type="RefSeq" id="WP_147146651.1">
    <property type="nucleotide sequence ID" value="NZ_BJXN01000006.1"/>
</dbReference>
<sequence>MRRWRVGLAGLALLGALVAARVPEAAAEPRQALVLGAAQYDGVPSPVFRARLDAALELYRSGRTARIVVSGGRAPGDRFSEGASGCRYLEDRGVPAAALACETESHSTWENLLRARPLLEPGPVWIVTDEPHLPRALLLARRLGLEARGWPVRGHFSSSYRLRERLLYALARLGFTH</sequence>
<organism evidence="3 4">
    <name type="scientific">Oceanithermus desulfurans NBRC 100063</name>
    <dbReference type="NCBI Taxonomy" id="1227550"/>
    <lineage>
        <taxon>Bacteria</taxon>
        <taxon>Thermotogati</taxon>
        <taxon>Deinococcota</taxon>
        <taxon>Deinococci</taxon>
        <taxon>Thermales</taxon>
        <taxon>Thermaceae</taxon>
        <taxon>Oceanithermus</taxon>
    </lineage>
</organism>
<dbReference type="Gene3D" id="3.40.50.620">
    <property type="entry name" value="HUPs"/>
    <property type="match status" value="1"/>
</dbReference>
<dbReference type="InterPro" id="IPR051599">
    <property type="entry name" value="Cell_Envelope_Assoc"/>
</dbReference>
<feature type="domain" description="DUF218" evidence="2">
    <location>
        <begin position="33"/>
        <end position="154"/>
    </location>
</feature>
<dbReference type="InterPro" id="IPR014729">
    <property type="entry name" value="Rossmann-like_a/b/a_fold"/>
</dbReference>
<evidence type="ECO:0000313" key="3">
    <source>
        <dbReference type="EMBL" id="GEM89645.1"/>
    </source>
</evidence>
<evidence type="ECO:0000256" key="1">
    <source>
        <dbReference type="SAM" id="SignalP"/>
    </source>
</evidence>
<dbReference type="AlphaFoldDB" id="A0A511RJ17"/>
<dbReference type="Pfam" id="PF02698">
    <property type="entry name" value="DUF218"/>
    <property type="match status" value="1"/>
</dbReference>
<keyword evidence="1" id="KW-0732">Signal</keyword>
<feature type="chain" id="PRO_5021705101" description="DUF218 domain-containing protein" evidence="1">
    <location>
        <begin position="20"/>
        <end position="177"/>
    </location>
</feature>
<comment type="caution">
    <text evidence="3">The sequence shown here is derived from an EMBL/GenBank/DDBJ whole genome shotgun (WGS) entry which is preliminary data.</text>
</comment>
<proteinExistence type="predicted"/>
<dbReference type="OrthoDB" id="9782395at2"/>
<dbReference type="EMBL" id="BJXN01000006">
    <property type="protein sequence ID" value="GEM89645.1"/>
    <property type="molecule type" value="Genomic_DNA"/>
</dbReference>
<dbReference type="Proteomes" id="UP000321827">
    <property type="component" value="Unassembled WGS sequence"/>
</dbReference>
<evidence type="ECO:0000259" key="2">
    <source>
        <dbReference type="Pfam" id="PF02698"/>
    </source>
</evidence>
<dbReference type="GO" id="GO:0005886">
    <property type="term" value="C:plasma membrane"/>
    <property type="evidence" value="ECO:0007669"/>
    <property type="project" value="TreeGrafter"/>
</dbReference>
<reference evidence="3 4" key="1">
    <citation type="submission" date="2019-07" db="EMBL/GenBank/DDBJ databases">
        <title>Whole genome shotgun sequence of Oceanithermus desulfurans NBRC 100063.</title>
        <authorList>
            <person name="Hosoyama A."/>
            <person name="Uohara A."/>
            <person name="Ohji S."/>
            <person name="Ichikawa N."/>
        </authorList>
    </citation>
    <scope>NUCLEOTIDE SEQUENCE [LARGE SCALE GENOMIC DNA]</scope>
    <source>
        <strain evidence="3 4">NBRC 100063</strain>
    </source>
</reference>
<protein>
    <recommendedName>
        <fullName evidence="2">DUF218 domain-containing protein</fullName>
    </recommendedName>
</protein>
<dbReference type="CDD" id="cd06259">
    <property type="entry name" value="YdcF-like"/>
    <property type="match status" value="1"/>
</dbReference>
<gene>
    <name evidence="3" type="ORF">ODE01S_10790</name>
</gene>
<name>A0A511RJ17_9DEIN</name>
<accession>A0A511RJ17</accession>
<evidence type="ECO:0000313" key="4">
    <source>
        <dbReference type="Proteomes" id="UP000321827"/>
    </source>
</evidence>
<dbReference type="PANTHER" id="PTHR30336">
    <property type="entry name" value="INNER MEMBRANE PROTEIN, PROBABLE PERMEASE"/>
    <property type="match status" value="1"/>
</dbReference>